<evidence type="ECO:0000256" key="5">
    <source>
        <dbReference type="ARBA" id="ARBA00023136"/>
    </source>
</evidence>
<feature type="transmembrane region" description="Helical" evidence="6">
    <location>
        <begin position="155"/>
        <end position="178"/>
    </location>
</feature>
<organism evidence="7 8">
    <name type="scientific">Taphrina deformans (strain PYCC 5710 / ATCC 11124 / CBS 356.35 / IMI 108563 / JCM 9778 / NBRC 8474)</name>
    <name type="common">Peach leaf curl fungus</name>
    <name type="synonym">Lalaria deformans</name>
    <dbReference type="NCBI Taxonomy" id="1097556"/>
    <lineage>
        <taxon>Eukaryota</taxon>
        <taxon>Fungi</taxon>
        <taxon>Dikarya</taxon>
        <taxon>Ascomycota</taxon>
        <taxon>Taphrinomycotina</taxon>
        <taxon>Taphrinomycetes</taxon>
        <taxon>Taphrinales</taxon>
        <taxon>Taphrinaceae</taxon>
        <taxon>Taphrina</taxon>
    </lineage>
</organism>
<evidence type="ECO:0000256" key="2">
    <source>
        <dbReference type="ARBA" id="ARBA00010487"/>
    </source>
</evidence>
<dbReference type="InterPro" id="IPR006876">
    <property type="entry name" value="LMBR1-like_membr_prot"/>
</dbReference>
<feature type="transmembrane region" description="Helical" evidence="6">
    <location>
        <begin position="28"/>
        <end position="51"/>
    </location>
</feature>
<dbReference type="InterPro" id="IPR051584">
    <property type="entry name" value="GPCR-associated_LMBR1"/>
</dbReference>
<evidence type="ECO:0008006" key="9">
    <source>
        <dbReference type="Google" id="ProtNLM"/>
    </source>
</evidence>
<evidence type="ECO:0000313" key="8">
    <source>
        <dbReference type="Proteomes" id="UP000013776"/>
    </source>
</evidence>
<dbReference type="EMBL" id="CAHR02000190">
    <property type="protein sequence ID" value="CCG83940.1"/>
    <property type="molecule type" value="Genomic_DNA"/>
</dbReference>
<dbReference type="PANTHER" id="PTHR21355:SF0">
    <property type="entry name" value="G-PROTEIN COUPLED RECEPTOR-ASSOCIATED PROTEIN LMBRD2"/>
    <property type="match status" value="1"/>
</dbReference>
<feature type="transmembrane region" description="Helical" evidence="6">
    <location>
        <begin position="331"/>
        <end position="359"/>
    </location>
</feature>
<evidence type="ECO:0000256" key="6">
    <source>
        <dbReference type="SAM" id="Phobius"/>
    </source>
</evidence>
<dbReference type="GO" id="GO:0016020">
    <property type="term" value="C:membrane"/>
    <property type="evidence" value="ECO:0007669"/>
    <property type="project" value="UniProtKB-SubCell"/>
</dbReference>
<feature type="transmembrane region" description="Helical" evidence="6">
    <location>
        <begin position="124"/>
        <end position="143"/>
    </location>
</feature>
<dbReference type="eggNOG" id="KOG2296">
    <property type="taxonomic scope" value="Eukaryota"/>
</dbReference>
<evidence type="ECO:0000256" key="4">
    <source>
        <dbReference type="ARBA" id="ARBA00022989"/>
    </source>
</evidence>
<feature type="transmembrane region" description="Helical" evidence="6">
    <location>
        <begin position="475"/>
        <end position="492"/>
    </location>
</feature>
<gene>
    <name evidence="7" type="ORF">TAPDE_004281</name>
</gene>
<feature type="transmembrane region" description="Helical" evidence="6">
    <location>
        <begin position="379"/>
        <end position="402"/>
    </location>
</feature>
<evidence type="ECO:0000313" key="7">
    <source>
        <dbReference type="EMBL" id="CCG83940.1"/>
    </source>
</evidence>
<dbReference type="VEuPathDB" id="FungiDB:TAPDE_004281"/>
<keyword evidence="3 6" id="KW-0812">Transmembrane</keyword>
<comment type="similarity">
    <text evidence="2">Belongs to the LIMR family.</text>
</comment>
<sequence>MWIILAAGFLAVSVAVLAFIAKVTKLNVIPAYVSLLAFVAFLIPTFTVVLLPIDLASGRADAVQDRESLPISYLDHTVLLKIWRASYWLSFSLTLTILPITQSFVESGYKEPWQRLVSSIRQNLRYQALYLLVGLFGVAYILLNTDLRSFSDFKSLLIALANTWGLFLAINFLGHGLVNIPRRIWRSADYKVQVRELEIRSSSVHEKLEDAITEELELASQVVALEKTTADKEWLEDMSNLIPAAVAKTRSTRSRNSSTWISMSRSQKDPTEAQMADLMNKIRNNKRERYTAEWNQLVSQYTYLLDCTNLNSEHVLHHRTFRSRLSPKLAYYYYVFGLPLVKKFVAICAALLSAAVLWAEILINEDEPFLRFVTFPITTWNIEIWSALLLAYMACCCYATLLRLKIFDRYALLDHGHTSQSSLFFYASYCCRVTIPLSYNFVTLLPQTFRDYSTFSQFLAKAIDLQPLGTAFNNWFPLYILLPVLLTLCNSYDRLKRTFGFAGSWIDDNDDDEIGSAAEGRDQLRSEISARYGELPNNSALRRIDHDARDHDNEDDGDTVPFLHSYTAYEEDEVNQSSQASHGMNSVWSNLRSQVNKTIGSAKDRLGEINRGRANPNIV</sequence>
<dbReference type="STRING" id="1097556.R4XDM8"/>
<keyword evidence="8" id="KW-1185">Reference proteome</keyword>
<name>R4XDM8_TAPDE</name>
<dbReference type="AlphaFoldDB" id="R4XDM8"/>
<feature type="transmembrane region" description="Helical" evidence="6">
    <location>
        <begin position="423"/>
        <end position="442"/>
    </location>
</feature>
<protein>
    <recommendedName>
        <fullName evidence="9">Lysosomal cobalamin transporter</fullName>
    </recommendedName>
</protein>
<dbReference type="Pfam" id="PF04791">
    <property type="entry name" value="LMBR1"/>
    <property type="match status" value="1"/>
</dbReference>
<reference evidence="7 8" key="1">
    <citation type="journal article" date="2013" name="MBio">
        <title>Genome sequencing of the plant pathogen Taphrina deformans, the causal agent of peach leaf curl.</title>
        <authorList>
            <person name="Cisse O.H."/>
            <person name="Almeida J.M.G.C.F."/>
            <person name="Fonseca A."/>
            <person name="Kumar A.A."/>
            <person name="Salojaervi J."/>
            <person name="Overmyer K."/>
            <person name="Hauser P.M."/>
            <person name="Pagni M."/>
        </authorList>
    </citation>
    <scope>NUCLEOTIDE SEQUENCE [LARGE SCALE GENOMIC DNA]</scope>
    <source>
        <strain evidence="8">PYCC 5710 / ATCC 11124 / CBS 356.35 / IMI 108563 / JCM 9778 / NBRC 8474</strain>
    </source>
</reference>
<evidence type="ECO:0000256" key="1">
    <source>
        <dbReference type="ARBA" id="ARBA00004141"/>
    </source>
</evidence>
<keyword evidence="5 6" id="KW-0472">Membrane</keyword>
<accession>R4XDM8</accession>
<evidence type="ECO:0000256" key="3">
    <source>
        <dbReference type="ARBA" id="ARBA00022692"/>
    </source>
</evidence>
<comment type="caution">
    <text evidence="7">The sequence shown here is derived from an EMBL/GenBank/DDBJ whole genome shotgun (WGS) entry which is preliminary data.</text>
</comment>
<dbReference type="OrthoDB" id="203099at2759"/>
<proteinExistence type="inferred from homology"/>
<comment type="subcellular location">
    <subcellularLocation>
        <location evidence="1">Membrane</location>
        <topology evidence="1">Multi-pass membrane protein</topology>
    </subcellularLocation>
</comment>
<dbReference type="PANTHER" id="PTHR21355">
    <property type="entry name" value="G-PROTEIN COUPLED RECEPTOR-ASSOCIATED PROTEIN LMBRD2"/>
    <property type="match status" value="1"/>
</dbReference>
<dbReference type="Proteomes" id="UP000013776">
    <property type="component" value="Unassembled WGS sequence"/>
</dbReference>
<keyword evidence="4 6" id="KW-1133">Transmembrane helix</keyword>